<dbReference type="InterPro" id="IPR036986">
    <property type="entry name" value="S4_RNA-bd_sf"/>
</dbReference>
<dbReference type="InterPro" id="IPR020094">
    <property type="entry name" value="TruA/RsuA/RluB/E/F_N"/>
</dbReference>
<dbReference type="AlphaFoldDB" id="A0A5P1RFD6"/>
<dbReference type="GO" id="GO:0160136">
    <property type="term" value="F:16S rRNA pseudouridine(516) synthase activity"/>
    <property type="evidence" value="ECO:0007669"/>
    <property type="project" value="UniProtKB-EC"/>
</dbReference>
<keyword evidence="2 6" id="KW-0694">RNA-binding</keyword>
<dbReference type="Proteomes" id="UP000324760">
    <property type="component" value="Chromosome"/>
</dbReference>
<evidence type="ECO:0000259" key="8">
    <source>
        <dbReference type="SMART" id="SM00363"/>
    </source>
</evidence>
<dbReference type="PROSITE" id="PS50889">
    <property type="entry name" value="S4"/>
    <property type="match status" value="1"/>
</dbReference>
<dbReference type="OrthoDB" id="9807213at2"/>
<dbReference type="Gene3D" id="3.30.70.1560">
    <property type="entry name" value="Alpha-L RNA-binding motif"/>
    <property type="match status" value="1"/>
</dbReference>
<evidence type="ECO:0000256" key="3">
    <source>
        <dbReference type="ARBA" id="ARBA00023235"/>
    </source>
</evidence>
<dbReference type="GO" id="GO:0000455">
    <property type="term" value="P:enzyme-directed rRNA pseudouridine synthesis"/>
    <property type="evidence" value="ECO:0007669"/>
    <property type="project" value="UniProtKB-ARBA"/>
</dbReference>
<dbReference type="Gene3D" id="3.30.70.580">
    <property type="entry name" value="Pseudouridine synthase I, catalytic domain, N-terminal subdomain"/>
    <property type="match status" value="1"/>
</dbReference>
<keyword evidence="10" id="KW-1185">Reference proteome</keyword>
<dbReference type="GO" id="GO:0003723">
    <property type="term" value="F:RNA binding"/>
    <property type="evidence" value="ECO:0007669"/>
    <property type="project" value="UniProtKB-KW"/>
</dbReference>
<evidence type="ECO:0000313" key="10">
    <source>
        <dbReference type="Proteomes" id="UP000324760"/>
    </source>
</evidence>
<dbReference type="CDD" id="cd00165">
    <property type="entry name" value="S4"/>
    <property type="match status" value="1"/>
</dbReference>
<dbReference type="NCBIfam" id="NF008097">
    <property type="entry name" value="PRK10839.1"/>
    <property type="match status" value="1"/>
</dbReference>
<sequence length="232" mass="26271">MRVDKYLSQATGLSRKEVKRLMHKDLVTVNGISTRDTSLHIKETDTVHLDDREISPPRPRYFMMHKPLGYVCSSDDPNNATVMGLLIDEPRPEDLHLAGRLDIDTTGLLLITDDGQWSHRITSPKHKLGKRYHVTTADPIPESTIETFLQGVQLINEKHLTKPADLEIIGSHEAYLTLREGRYHQVKRMFAALGNKVVALHRDRIGEIVLDEDLLPGEYRELTADEIGLATP</sequence>
<dbReference type="InterPro" id="IPR002942">
    <property type="entry name" value="S4_RNA-bd"/>
</dbReference>
<dbReference type="InterPro" id="IPR000748">
    <property type="entry name" value="PsdUridine_synth_RsuA/RluB/E/F"/>
</dbReference>
<feature type="domain" description="RNA-binding S4" evidence="8">
    <location>
        <begin position="1"/>
        <end position="62"/>
    </location>
</feature>
<protein>
    <recommendedName>
        <fullName evidence="7">Pseudouridine synthase</fullName>
        <ecNumber evidence="7">5.4.99.-</ecNumber>
    </recommendedName>
</protein>
<comment type="function">
    <text evidence="5">Responsible for synthesis of pseudouridine from uracil-516 in 16S ribosomal RNA.</text>
</comment>
<comment type="catalytic activity">
    <reaction evidence="4">
        <text>uridine(516) in 16S rRNA = pseudouridine(516) in 16S rRNA</text>
        <dbReference type="Rhea" id="RHEA:38867"/>
        <dbReference type="Rhea" id="RHEA-COMP:10089"/>
        <dbReference type="Rhea" id="RHEA-COMP:10090"/>
        <dbReference type="ChEBI" id="CHEBI:65314"/>
        <dbReference type="ChEBI" id="CHEBI:65315"/>
        <dbReference type="EC" id="5.4.99.19"/>
    </reaction>
</comment>
<dbReference type="EC" id="5.4.99.-" evidence="7"/>
<proteinExistence type="inferred from homology"/>
<dbReference type="GO" id="GO:0005829">
    <property type="term" value="C:cytosol"/>
    <property type="evidence" value="ECO:0007669"/>
    <property type="project" value="UniProtKB-ARBA"/>
</dbReference>
<dbReference type="InterPro" id="IPR050343">
    <property type="entry name" value="RsuA_PseudoU_synthase"/>
</dbReference>
<dbReference type="SMART" id="SM00363">
    <property type="entry name" value="S4"/>
    <property type="match status" value="1"/>
</dbReference>
<name>A0A5P1RFD6_9GAMM</name>
<dbReference type="SUPFAM" id="SSF55120">
    <property type="entry name" value="Pseudouridine synthase"/>
    <property type="match status" value="1"/>
</dbReference>
<evidence type="ECO:0000256" key="2">
    <source>
        <dbReference type="ARBA" id="ARBA00022884"/>
    </source>
</evidence>
<evidence type="ECO:0000313" key="9">
    <source>
        <dbReference type="EMBL" id="QEQ97952.1"/>
    </source>
</evidence>
<dbReference type="Pfam" id="PF00849">
    <property type="entry name" value="PseudoU_synth_2"/>
    <property type="match status" value="1"/>
</dbReference>
<evidence type="ECO:0000256" key="1">
    <source>
        <dbReference type="ARBA" id="ARBA00008348"/>
    </source>
</evidence>
<evidence type="ECO:0000256" key="5">
    <source>
        <dbReference type="ARBA" id="ARBA00037590"/>
    </source>
</evidence>
<evidence type="ECO:0000256" key="4">
    <source>
        <dbReference type="ARBA" id="ARBA00036749"/>
    </source>
</evidence>
<dbReference type="InterPro" id="IPR042092">
    <property type="entry name" value="PsdUridine_s_RsuA/RluB/E/F_cat"/>
</dbReference>
<reference evidence="9 10" key="1">
    <citation type="journal article" date="2019" name="Biochem. Eng. J.">
        <title>Metabolic engineering of the marine bacteria Neptunomonas concharum for the production of acetoin and meso-2,3-butanediol from acetate.</title>
        <authorList>
            <person name="Li W."/>
            <person name="Pu N."/>
            <person name="Liu C.-X."/>
            <person name="Yuan Q.-P."/>
            <person name="Li Z.-J."/>
        </authorList>
    </citation>
    <scope>NUCLEOTIDE SEQUENCE [LARGE SCALE GENOMIC DNA]</scope>
    <source>
        <strain evidence="9 10">JCM17730</strain>
    </source>
</reference>
<accession>A0A5P1RFD6</accession>
<dbReference type="SUPFAM" id="SSF55174">
    <property type="entry name" value="Alpha-L RNA-binding motif"/>
    <property type="match status" value="1"/>
</dbReference>
<dbReference type="PANTHER" id="PTHR47683:SF4">
    <property type="entry name" value="PSEUDOURIDINE SYNTHASE"/>
    <property type="match status" value="1"/>
</dbReference>
<dbReference type="Pfam" id="PF01479">
    <property type="entry name" value="S4"/>
    <property type="match status" value="1"/>
</dbReference>
<dbReference type="KEGG" id="ncu:F0U83_15200"/>
<dbReference type="PANTHER" id="PTHR47683">
    <property type="entry name" value="PSEUDOURIDINE SYNTHASE FAMILY PROTEIN-RELATED"/>
    <property type="match status" value="1"/>
</dbReference>
<dbReference type="FunFam" id="3.30.70.1560:FF:000001">
    <property type="entry name" value="Pseudouridine synthase"/>
    <property type="match status" value="1"/>
</dbReference>
<evidence type="ECO:0000256" key="6">
    <source>
        <dbReference type="PROSITE-ProRule" id="PRU00182"/>
    </source>
</evidence>
<evidence type="ECO:0000256" key="7">
    <source>
        <dbReference type="RuleBase" id="RU003887"/>
    </source>
</evidence>
<dbReference type="RefSeq" id="WP_138989070.1">
    <property type="nucleotide sequence ID" value="NZ_CP043869.1"/>
</dbReference>
<dbReference type="InterPro" id="IPR006145">
    <property type="entry name" value="PsdUridine_synth_RsuA/RluA"/>
</dbReference>
<organism evidence="9 10">
    <name type="scientific">Neptunomonas concharum</name>
    <dbReference type="NCBI Taxonomy" id="1031538"/>
    <lineage>
        <taxon>Bacteria</taxon>
        <taxon>Pseudomonadati</taxon>
        <taxon>Pseudomonadota</taxon>
        <taxon>Gammaproteobacteria</taxon>
        <taxon>Oceanospirillales</taxon>
        <taxon>Oceanospirillaceae</taxon>
        <taxon>Neptunomonas</taxon>
    </lineage>
</organism>
<dbReference type="NCBIfam" id="TIGR00093">
    <property type="entry name" value="pseudouridine synthase"/>
    <property type="match status" value="1"/>
</dbReference>
<dbReference type="EMBL" id="CP043869">
    <property type="protein sequence ID" value="QEQ97952.1"/>
    <property type="molecule type" value="Genomic_DNA"/>
</dbReference>
<dbReference type="CDD" id="cd02553">
    <property type="entry name" value="PseudoU_synth_RsuA"/>
    <property type="match status" value="1"/>
</dbReference>
<dbReference type="Gene3D" id="3.10.290.10">
    <property type="entry name" value="RNA-binding S4 domain"/>
    <property type="match status" value="1"/>
</dbReference>
<dbReference type="PROSITE" id="PS01149">
    <property type="entry name" value="PSI_RSU"/>
    <property type="match status" value="1"/>
</dbReference>
<keyword evidence="3 7" id="KW-0413">Isomerase</keyword>
<dbReference type="InterPro" id="IPR020103">
    <property type="entry name" value="PsdUridine_synth_cat_dom_sf"/>
</dbReference>
<comment type="similarity">
    <text evidence="1 7">Belongs to the pseudouridine synthase RsuA family.</text>
</comment>
<dbReference type="InterPro" id="IPR018496">
    <property type="entry name" value="PsdUridine_synth_RsuA/RluB_CS"/>
</dbReference>
<gene>
    <name evidence="9" type="primary">rsuA</name>
    <name evidence="9" type="ORF">F0U83_15200</name>
</gene>